<dbReference type="EMBL" id="JBHUOV010000007">
    <property type="protein sequence ID" value="MFD2824322.1"/>
    <property type="molecule type" value="Genomic_DNA"/>
</dbReference>
<keyword evidence="1" id="KW-0812">Transmembrane</keyword>
<keyword evidence="1" id="KW-0472">Membrane</keyword>
<sequence length="243" mass="28760">MLKIKIILFFLLTTSWVFCQQDSTSIQYDDSKLDVQQITKDDLKKYKDDKDFNYTETVDETSILNRIVLWFQNIITQLFEWLFGVGNATGILKFIFNVLPYLILIGLVYLLLRFFLKVNSKNLITGQQNQASVQFTNEEHIIKNEDINALINEAIKQGNYRLAIRYYYLLSLKKLSENHIISWEQQKTNEDYISEIETNSLKSGFTNITRIYDYVWYGEFNIDVLKFEAFKTQFETLNNNIKP</sequence>
<keyword evidence="1" id="KW-1133">Transmembrane helix</keyword>
<reference evidence="4" key="1">
    <citation type="journal article" date="2019" name="Int. J. Syst. Evol. Microbiol.">
        <title>The Global Catalogue of Microorganisms (GCM) 10K type strain sequencing project: providing services to taxonomists for standard genome sequencing and annotation.</title>
        <authorList>
            <consortium name="The Broad Institute Genomics Platform"/>
            <consortium name="The Broad Institute Genome Sequencing Center for Infectious Disease"/>
            <person name="Wu L."/>
            <person name="Ma J."/>
        </authorList>
    </citation>
    <scope>NUCLEOTIDE SEQUENCE [LARGE SCALE GENOMIC DNA]</scope>
    <source>
        <strain evidence="4">KCTC 32141</strain>
    </source>
</reference>
<evidence type="ECO:0000256" key="2">
    <source>
        <dbReference type="SAM" id="SignalP"/>
    </source>
</evidence>
<proteinExistence type="predicted"/>
<keyword evidence="2" id="KW-0732">Signal</keyword>
<evidence type="ECO:0000313" key="4">
    <source>
        <dbReference type="Proteomes" id="UP001597533"/>
    </source>
</evidence>
<dbReference type="RefSeq" id="WP_221267582.1">
    <property type="nucleotide sequence ID" value="NZ_JBHUOV010000007.1"/>
</dbReference>
<name>A0ABW5WNR3_9FLAO</name>
<evidence type="ECO:0000256" key="1">
    <source>
        <dbReference type="SAM" id="Phobius"/>
    </source>
</evidence>
<feature type="transmembrane region" description="Helical" evidence="1">
    <location>
        <begin position="91"/>
        <end position="112"/>
    </location>
</feature>
<feature type="chain" id="PRO_5046087654" evidence="2">
    <location>
        <begin position="20"/>
        <end position="243"/>
    </location>
</feature>
<accession>A0ABW5WNR3</accession>
<gene>
    <name evidence="3" type="ORF">ACFS5M_11630</name>
</gene>
<comment type="caution">
    <text evidence="3">The sequence shown here is derived from an EMBL/GenBank/DDBJ whole genome shotgun (WGS) entry which is preliminary data.</text>
</comment>
<evidence type="ECO:0000313" key="3">
    <source>
        <dbReference type="EMBL" id="MFD2824322.1"/>
    </source>
</evidence>
<dbReference type="Proteomes" id="UP001597533">
    <property type="component" value="Unassembled WGS sequence"/>
</dbReference>
<organism evidence="3 4">
    <name type="scientific">Lacinutrix iliipiscaria</name>
    <dbReference type="NCBI Taxonomy" id="1230532"/>
    <lineage>
        <taxon>Bacteria</taxon>
        <taxon>Pseudomonadati</taxon>
        <taxon>Bacteroidota</taxon>
        <taxon>Flavobacteriia</taxon>
        <taxon>Flavobacteriales</taxon>
        <taxon>Flavobacteriaceae</taxon>
        <taxon>Lacinutrix</taxon>
    </lineage>
</organism>
<keyword evidence="4" id="KW-1185">Reference proteome</keyword>
<feature type="signal peptide" evidence="2">
    <location>
        <begin position="1"/>
        <end position="19"/>
    </location>
</feature>
<protein>
    <submittedName>
        <fullName evidence="3">DUF4129 domain-containing protein</fullName>
    </submittedName>
</protein>